<evidence type="ECO:0000313" key="1">
    <source>
        <dbReference type="EMBL" id="PCE62453.1"/>
    </source>
</evidence>
<name>A0A2A4G1Z0_9FLAO</name>
<accession>A0A2A4G1Z0</accession>
<dbReference type="InterPro" id="IPR011659">
    <property type="entry name" value="WD40"/>
</dbReference>
<evidence type="ECO:0000313" key="2">
    <source>
        <dbReference type="Proteomes" id="UP000219559"/>
    </source>
</evidence>
<dbReference type="RefSeq" id="WP_097443824.1">
    <property type="nucleotide sequence ID" value="NZ_NBWU01000009.1"/>
</dbReference>
<keyword evidence="2" id="KW-1185">Reference proteome</keyword>
<dbReference type="Proteomes" id="UP000219559">
    <property type="component" value="Unassembled WGS sequence"/>
</dbReference>
<dbReference type="Gene3D" id="2.120.10.30">
    <property type="entry name" value="TolB, C-terminal domain"/>
    <property type="match status" value="1"/>
</dbReference>
<dbReference type="EMBL" id="NBWU01000009">
    <property type="protein sequence ID" value="PCE62453.1"/>
    <property type="molecule type" value="Genomic_DNA"/>
</dbReference>
<dbReference type="InterPro" id="IPR011042">
    <property type="entry name" value="6-blade_b-propeller_TolB-like"/>
</dbReference>
<sequence length="416" mass="46939">MISVFKIRKLLFSILVFVVMWPWQLSSQNASFGQHPNQNLKNEIQHLNQLIQLGLKSSTAYMRMANMHFWLQEYEMACKWYTQWHGHTNNYGLMPLVRMLRSLEILGQEQQSWEIKHQIEALFPNLDYATLNQLGEIEIGLSAEIRAFDIGTNALESVILTDVNHDVCYLSMLEKGSPDMELAVRDENSGPLRLLNPSINDKKGHAGSFTLSKDGQTAYFMKSYETQKGTFEYGIFATAPSKQGNWSSPVPVLMHPEYSNMYPKMSVDGRHLYFASDRPGGFGQLDLYKAPILENGNIGEPLNLGSTINTGGKEIYPNEASDGILYFASDGHAGFGGYDLYVHLNFPTVGVSCNLGAGINSPKDDIAYITHVSNQTAYLTSNRSGKERPYQIQWILGPDNWLPQKENDFVNLDFPR</sequence>
<organism evidence="1 2">
    <name type="scientific">Sediminicola luteus</name>
    <dbReference type="NCBI Taxonomy" id="319238"/>
    <lineage>
        <taxon>Bacteria</taxon>
        <taxon>Pseudomonadati</taxon>
        <taxon>Bacteroidota</taxon>
        <taxon>Flavobacteriia</taxon>
        <taxon>Flavobacteriales</taxon>
        <taxon>Flavobacteriaceae</taxon>
        <taxon>Sediminicola</taxon>
    </lineage>
</organism>
<dbReference type="SUPFAM" id="SSF82171">
    <property type="entry name" value="DPP6 N-terminal domain-like"/>
    <property type="match status" value="1"/>
</dbReference>
<comment type="caution">
    <text evidence="1">The sequence shown here is derived from an EMBL/GenBank/DDBJ whole genome shotgun (WGS) entry which is preliminary data.</text>
</comment>
<dbReference type="SUPFAM" id="SSF48452">
    <property type="entry name" value="TPR-like"/>
    <property type="match status" value="1"/>
</dbReference>
<gene>
    <name evidence="1" type="ORF">B7P33_19060</name>
</gene>
<proteinExistence type="predicted"/>
<dbReference type="OrthoDB" id="1413558at2"/>
<dbReference type="Pfam" id="PF07676">
    <property type="entry name" value="PD40"/>
    <property type="match status" value="2"/>
</dbReference>
<dbReference type="AlphaFoldDB" id="A0A2A4G1Z0"/>
<reference evidence="1 2" key="1">
    <citation type="submission" date="2017-04" db="EMBL/GenBank/DDBJ databases">
        <title>A new member of the family Flavobacteriaceae isolated from ascidians.</title>
        <authorList>
            <person name="Chen L."/>
        </authorList>
    </citation>
    <scope>NUCLEOTIDE SEQUENCE [LARGE SCALE GENOMIC DNA]</scope>
    <source>
        <strain evidence="1 2">HQA918</strain>
    </source>
</reference>
<dbReference type="InterPro" id="IPR011990">
    <property type="entry name" value="TPR-like_helical_dom_sf"/>
</dbReference>
<protein>
    <submittedName>
        <fullName evidence="1">Uncharacterized protein</fullName>
    </submittedName>
</protein>